<evidence type="ECO:0000313" key="2">
    <source>
        <dbReference type="EMBL" id="AKF06107.1"/>
    </source>
</evidence>
<dbReference type="AlphaFoldDB" id="A0A0F6YIH3"/>
<dbReference type="RefSeq" id="WP_053233316.1">
    <property type="nucleotide sequence ID" value="NZ_CP011125.1"/>
</dbReference>
<keyword evidence="2" id="KW-0808">Transferase</keyword>
<name>A0A0F6YIH3_9BACT</name>
<dbReference type="Gene3D" id="2.20.130.10">
    <property type="entry name" value="CAC2371-like domains"/>
    <property type="match status" value="1"/>
</dbReference>
<dbReference type="SUPFAM" id="SSF53335">
    <property type="entry name" value="S-adenosyl-L-methionine-dependent methyltransferases"/>
    <property type="match status" value="1"/>
</dbReference>
<evidence type="ECO:0000259" key="1">
    <source>
        <dbReference type="Pfam" id="PF13649"/>
    </source>
</evidence>
<dbReference type="Gene3D" id="3.40.50.150">
    <property type="entry name" value="Vaccinia Virus protein VP39"/>
    <property type="match status" value="1"/>
</dbReference>
<dbReference type="STRING" id="927083.DB32_003256"/>
<organism evidence="2 3">
    <name type="scientific">Sandaracinus amylolyticus</name>
    <dbReference type="NCBI Taxonomy" id="927083"/>
    <lineage>
        <taxon>Bacteria</taxon>
        <taxon>Pseudomonadati</taxon>
        <taxon>Myxococcota</taxon>
        <taxon>Polyangia</taxon>
        <taxon>Polyangiales</taxon>
        <taxon>Sandaracinaceae</taxon>
        <taxon>Sandaracinus</taxon>
    </lineage>
</organism>
<dbReference type="InterPro" id="IPR029063">
    <property type="entry name" value="SAM-dependent_MTases_sf"/>
</dbReference>
<accession>A0A0F6YIH3</accession>
<dbReference type="Proteomes" id="UP000034883">
    <property type="component" value="Chromosome"/>
</dbReference>
<reference evidence="2 3" key="1">
    <citation type="submission" date="2015-03" db="EMBL/GenBank/DDBJ databases">
        <title>Genome assembly of Sandaracinus amylolyticus DSM 53668.</title>
        <authorList>
            <person name="Sharma G."/>
            <person name="Subramanian S."/>
        </authorList>
    </citation>
    <scope>NUCLEOTIDE SEQUENCE [LARGE SCALE GENOMIC DNA]</scope>
    <source>
        <strain evidence="2 3">DSM 53668</strain>
    </source>
</reference>
<proteinExistence type="predicted"/>
<dbReference type="KEGG" id="samy:DB32_003256"/>
<dbReference type="GO" id="GO:0032259">
    <property type="term" value="P:methylation"/>
    <property type="evidence" value="ECO:0007669"/>
    <property type="project" value="UniProtKB-KW"/>
</dbReference>
<keyword evidence="2" id="KW-0489">Methyltransferase</keyword>
<dbReference type="OrthoDB" id="9765084at2"/>
<dbReference type="CDD" id="cd02440">
    <property type="entry name" value="AdoMet_MTases"/>
    <property type="match status" value="1"/>
</dbReference>
<dbReference type="GO" id="GO:0008168">
    <property type="term" value="F:methyltransferase activity"/>
    <property type="evidence" value="ECO:0007669"/>
    <property type="project" value="UniProtKB-KW"/>
</dbReference>
<protein>
    <submittedName>
        <fullName evidence="2">N-methyltransferase, putative</fullName>
    </submittedName>
</protein>
<keyword evidence="3" id="KW-1185">Reference proteome</keyword>
<feature type="domain" description="Methyltransferase" evidence="1">
    <location>
        <begin position="45"/>
        <end position="133"/>
    </location>
</feature>
<evidence type="ECO:0000313" key="3">
    <source>
        <dbReference type="Proteomes" id="UP000034883"/>
    </source>
</evidence>
<sequence>MQPRLYDELVPWYRLIDPPADHAPEVASFVDAIERAARRPLETALELGAGAGNNAVHMKRRFRCTLSDVSAPMLALSRELNPECEHVLGDMRTLRLDRVFDAVLVHDAIMYMTSEADLAAAVRTAFVHTAPGGVAVFAPDVYRETFRDHTELLSEDLGARSMRGIEWTWDPDPSDDTFVTEYAFVLRDTSTNEVRAVHDRHVEGLFAQATWRRVLERAGYRVATFARPLDSESDTNEGAFDECFVCLRP</sequence>
<dbReference type="Pfam" id="PF13649">
    <property type="entry name" value="Methyltransf_25"/>
    <property type="match status" value="1"/>
</dbReference>
<dbReference type="EMBL" id="CP011125">
    <property type="protein sequence ID" value="AKF06107.1"/>
    <property type="molecule type" value="Genomic_DNA"/>
</dbReference>
<gene>
    <name evidence="2" type="ORF">DB32_003256</name>
</gene>
<dbReference type="InterPro" id="IPR041698">
    <property type="entry name" value="Methyltransf_25"/>
</dbReference>